<protein>
    <recommendedName>
        <fullName evidence="3">histidine kinase</fullName>
        <ecNumber evidence="3">2.7.13.3</ecNumber>
    </recommendedName>
</protein>
<dbReference type="OrthoDB" id="9757990at2"/>
<dbReference type="InterPro" id="IPR035965">
    <property type="entry name" value="PAS-like_dom_sf"/>
</dbReference>
<evidence type="ECO:0000256" key="5">
    <source>
        <dbReference type="ARBA" id="ARBA00022679"/>
    </source>
</evidence>
<proteinExistence type="predicted"/>
<dbReference type="Gene3D" id="3.30.565.10">
    <property type="entry name" value="Histidine kinase-like ATPase, C-terminal domain"/>
    <property type="match status" value="1"/>
</dbReference>
<reference evidence="10 11" key="1">
    <citation type="submission" date="2019-07" db="EMBL/GenBank/DDBJ databases">
        <title>Whole genome shotgun sequence of Microbacterium aerolatum NBRC 103071.</title>
        <authorList>
            <person name="Hosoyama A."/>
            <person name="Uohara A."/>
            <person name="Ohji S."/>
            <person name="Ichikawa N."/>
        </authorList>
    </citation>
    <scope>NUCLEOTIDE SEQUENCE [LARGE SCALE GENOMIC DNA]</scope>
    <source>
        <strain evidence="10 11">NBRC 103071</strain>
    </source>
</reference>
<keyword evidence="8" id="KW-0472">Membrane</keyword>
<dbReference type="InterPro" id="IPR003594">
    <property type="entry name" value="HATPase_dom"/>
</dbReference>
<dbReference type="GO" id="GO:0000155">
    <property type="term" value="F:phosphorelay sensor kinase activity"/>
    <property type="evidence" value="ECO:0007669"/>
    <property type="project" value="InterPro"/>
</dbReference>
<dbReference type="AlphaFoldDB" id="A0A511AFL9"/>
<comment type="subcellular location">
    <subcellularLocation>
        <location evidence="2">Cell membrane</location>
    </subcellularLocation>
</comment>
<keyword evidence="5" id="KW-0808">Transferase</keyword>
<evidence type="ECO:0000256" key="2">
    <source>
        <dbReference type="ARBA" id="ARBA00004236"/>
    </source>
</evidence>
<feature type="transmembrane region" description="Helical" evidence="8">
    <location>
        <begin position="12"/>
        <end position="31"/>
    </location>
</feature>
<dbReference type="GO" id="GO:0005886">
    <property type="term" value="C:plasma membrane"/>
    <property type="evidence" value="ECO:0007669"/>
    <property type="project" value="UniProtKB-SubCell"/>
</dbReference>
<feature type="transmembrane region" description="Helical" evidence="8">
    <location>
        <begin position="133"/>
        <end position="153"/>
    </location>
</feature>
<dbReference type="Pfam" id="PF02518">
    <property type="entry name" value="HATPase_c"/>
    <property type="match status" value="1"/>
</dbReference>
<comment type="caution">
    <text evidence="10">The sequence shown here is derived from an EMBL/GenBank/DDBJ whole genome shotgun (WGS) entry which is preliminary data.</text>
</comment>
<dbReference type="InterPro" id="IPR003661">
    <property type="entry name" value="HisK_dim/P_dom"/>
</dbReference>
<dbReference type="CDD" id="cd00082">
    <property type="entry name" value="HisKA"/>
    <property type="match status" value="1"/>
</dbReference>
<dbReference type="PANTHER" id="PTHR43047">
    <property type="entry name" value="TWO-COMPONENT HISTIDINE PROTEIN KINASE"/>
    <property type="match status" value="1"/>
</dbReference>
<dbReference type="Gene3D" id="3.30.450.20">
    <property type="entry name" value="PAS domain"/>
    <property type="match status" value="1"/>
</dbReference>
<organism evidence="10 11">
    <name type="scientific">Microbacterium aerolatum</name>
    <dbReference type="NCBI Taxonomy" id="153731"/>
    <lineage>
        <taxon>Bacteria</taxon>
        <taxon>Bacillati</taxon>
        <taxon>Actinomycetota</taxon>
        <taxon>Actinomycetes</taxon>
        <taxon>Micrococcales</taxon>
        <taxon>Microbacteriaceae</taxon>
        <taxon>Microbacterium</taxon>
    </lineage>
</organism>
<dbReference type="EMBL" id="BJUW01000009">
    <property type="protein sequence ID" value="GEK86939.1"/>
    <property type="molecule type" value="Genomic_DNA"/>
</dbReference>
<dbReference type="PANTHER" id="PTHR43047:SF72">
    <property type="entry name" value="OSMOSENSING HISTIDINE PROTEIN KINASE SLN1"/>
    <property type="match status" value="1"/>
</dbReference>
<evidence type="ECO:0000256" key="3">
    <source>
        <dbReference type="ARBA" id="ARBA00012438"/>
    </source>
</evidence>
<accession>A0A511AFL9</accession>
<dbReference type="SMART" id="SM00388">
    <property type="entry name" value="HisKA"/>
    <property type="match status" value="1"/>
</dbReference>
<dbReference type="PROSITE" id="PS50109">
    <property type="entry name" value="HIS_KIN"/>
    <property type="match status" value="1"/>
</dbReference>
<name>A0A511AFL9_9MICO</name>
<dbReference type="Gene3D" id="1.10.287.130">
    <property type="match status" value="1"/>
</dbReference>
<keyword evidence="6 10" id="KW-0418">Kinase</keyword>
<feature type="transmembrane region" description="Helical" evidence="8">
    <location>
        <begin position="99"/>
        <end position="121"/>
    </location>
</feature>
<feature type="transmembrane region" description="Helical" evidence="8">
    <location>
        <begin position="37"/>
        <end position="57"/>
    </location>
</feature>
<keyword evidence="8" id="KW-0812">Transmembrane</keyword>
<dbReference type="CDD" id="cd00075">
    <property type="entry name" value="HATPase"/>
    <property type="match status" value="1"/>
</dbReference>
<keyword evidence="7" id="KW-0902">Two-component regulatory system</keyword>
<dbReference type="RefSeq" id="WP_147039535.1">
    <property type="nucleotide sequence ID" value="NZ_BJUW01000009.1"/>
</dbReference>
<evidence type="ECO:0000313" key="11">
    <source>
        <dbReference type="Proteomes" id="UP000321225"/>
    </source>
</evidence>
<feature type="transmembrane region" description="Helical" evidence="8">
    <location>
        <begin position="69"/>
        <end position="93"/>
    </location>
</feature>
<dbReference type="InterPro" id="IPR036890">
    <property type="entry name" value="HATPase_C_sf"/>
</dbReference>
<keyword evidence="11" id="KW-1185">Reference proteome</keyword>
<sequence>MFRTPSIWRWQLIFTGGIVAVAVMIAAFSPSTFATPLVVVGFGLVVVVTLATIMIPWDRLPSSASIALPMLDALAIGFTAAAPDIRLGFLWVFPVTWLATYFTMAWVFAGIGVISVSLVVFGNHPGEPAHMMLRVLVVVITLGFLGTTVRIGMQRSRAARRLLERQSEQVNRAATRAETHQQRVVQIIDVLATALVAIGDDGVIQRMNDAYRTLYGRDRFGANLPSPAVEYDDRRGEPLPPDQTVLARAARGESMQDERVWLYDTAGRWRALHVSTQPLAGRSDARRTTLVIIDDVTDALEAAEERRTVSAIVSHELRNPLTAIIGHVDLMLDRDDLPAEVVGQLAVVANAGERMLRLVSTALDESRPAPAALSEPVDLRQLVDASVASFLPIATSRGHEVEVSGADTLLIYGDAFRLRQVIDNLLSNAVKYTPAGGSIGLNLDVGPDGRAEVTITDTGLGIAPDELEHLFDPYFRTDEARQGDIPGTGLGMGIARDIVTSHGGTIDIISEPGVGTSITLRFPRRPEGQIIDRPEPLKVERLHEKEPA</sequence>
<evidence type="ECO:0000259" key="9">
    <source>
        <dbReference type="PROSITE" id="PS50109"/>
    </source>
</evidence>
<evidence type="ECO:0000256" key="4">
    <source>
        <dbReference type="ARBA" id="ARBA00022553"/>
    </source>
</evidence>
<dbReference type="InterPro" id="IPR005467">
    <property type="entry name" value="His_kinase_dom"/>
</dbReference>
<evidence type="ECO:0000313" key="10">
    <source>
        <dbReference type="EMBL" id="GEK86939.1"/>
    </source>
</evidence>
<evidence type="ECO:0000256" key="8">
    <source>
        <dbReference type="SAM" id="Phobius"/>
    </source>
</evidence>
<keyword evidence="8" id="KW-1133">Transmembrane helix</keyword>
<dbReference type="SUPFAM" id="SSF55874">
    <property type="entry name" value="ATPase domain of HSP90 chaperone/DNA topoisomerase II/histidine kinase"/>
    <property type="match status" value="1"/>
</dbReference>
<dbReference type="EC" id="2.7.13.3" evidence="3"/>
<feature type="domain" description="Histidine kinase" evidence="9">
    <location>
        <begin position="312"/>
        <end position="526"/>
    </location>
</feature>
<evidence type="ECO:0000256" key="1">
    <source>
        <dbReference type="ARBA" id="ARBA00000085"/>
    </source>
</evidence>
<gene>
    <name evidence="10" type="ORF">MAE01_21150</name>
</gene>
<evidence type="ECO:0000256" key="6">
    <source>
        <dbReference type="ARBA" id="ARBA00022777"/>
    </source>
</evidence>
<dbReference type="PRINTS" id="PR00344">
    <property type="entry name" value="BCTRLSENSOR"/>
</dbReference>
<dbReference type="SUPFAM" id="SSF47384">
    <property type="entry name" value="Homodimeric domain of signal transducing histidine kinase"/>
    <property type="match status" value="1"/>
</dbReference>
<dbReference type="FunFam" id="3.30.565.10:FF:000006">
    <property type="entry name" value="Sensor histidine kinase WalK"/>
    <property type="match status" value="1"/>
</dbReference>
<dbReference type="GO" id="GO:0009927">
    <property type="term" value="F:histidine phosphotransfer kinase activity"/>
    <property type="evidence" value="ECO:0007669"/>
    <property type="project" value="TreeGrafter"/>
</dbReference>
<dbReference type="InterPro" id="IPR004358">
    <property type="entry name" value="Sig_transdc_His_kin-like_C"/>
</dbReference>
<dbReference type="SMART" id="SM00387">
    <property type="entry name" value="HATPase_c"/>
    <property type="match status" value="1"/>
</dbReference>
<evidence type="ECO:0000256" key="7">
    <source>
        <dbReference type="ARBA" id="ARBA00023012"/>
    </source>
</evidence>
<comment type="catalytic activity">
    <reaction evidence="1">
        <text>ATP + protein L-histidine = ADP + protein N-phospho-L-histidine.</text>
        <dbReference type="EC" id="2.7.13.3"/>
    </reaction>
</comment>
<dbReference type="Pfam" id="PF00512">
    <property type="entry name" value="HisKA"/>
    <property type="match status" value="1"/>
</dbReference>
<dbReference type="Proteomes" id="UP000321225">
    <property type="component" value="Unassembled WGS sequence"/>
</dbReference>
<dbReference type="InterPro" id="IPR036097">
    <property type="entry name" value="HisK_dim/P_sf"/>
</dbReference>
<keyword evidence="4" id="KW-0597">Phosphoprotein</keyword>
<dbReference type="SUPFAM" id="SSF55785">
    <property type="entry name" value="PYP-like sensor domain (PAS domain)"/>
    <property type="match status" value="1"/>
</dbReference>